<evidence type="ECO:0000313" key="2">
    <source>
        <dbReference type="EMBL" id="GCE21270.1"/>
    </source>
</evidence>
<reference evidence="3" key="1">
    <citation type="submission" date="2018-12" db="EMBL/GenBank/DDBJ databases">
        <title>Tengunoibacter tsumagoiensis gen. nov., sp. nov., Dictyobacter kobayashii sp. nov., D. alpinus sp. nov., and D. joshuensis sp. nov. and description of Dictyobacteraceae fam. nov. within the order Ktedonobacterales isolated from Tengu-no-mugimeshi.</title>
        <authorList>
            <person name="Wang C.M."/>
            <person name="Zheng Y."/>
            <person name="Sakai Y."/>
            <person name="Toyoda A."/>
            <person name="Minakuchi Y."/>
            <person name="Abe K."/>
            <person name="Yokota A."/>
            <person name="Yabe S."/>
        </authorList>
    </citation>
    <scope>NUCLEOTIDE SEQUENCE [LARGE SCALE GENOMIC DNA]</scope>
    <source>
        <strain evidence="3">Uno11</strain>
    </source>
</reference>
<dbReference type="EMBL" id="BIFS01000001">
    <property type="protein sequence ID" value="GCE21270.1"/>
    <property type="molecule type" value="Genomic_DNA"/>
</dbReference>
<organism evidence="2 3">
    <name type="scientific">Dictyobacter kobayashii</name>
    <dbReference type="NCBI Taxonomy" id="2014872"/>
    <lineage>
        <taxon>Bacteria</taxon>
        <taxon>Bacillati</taxon>
        <taxon>Chloroflexota</taxon>
        <taxon>Ktedonobacteria</taxon>
        <taxon>Ktedonobacterales</taxon>
        <taxon>Dictyobacteraceae</taxon>
        <taxon>Dictyobacter</taxon>
    </lineage>
</organism>
<sequence>MFDSFGYDLFWSCVAFILFSSLLISFMLLQAKGKPGKIAPSNIEEDAALVPAVMFSIWGKHVSTYLSYCIMMFIIHHPKYKHHCEVRYDRDPIAIWSRHAPGCG</sequence>
<dbReference type="AlphaFoldDB" id="A0A402AQI4"/>
<keyword evidence="3" id="KW-1185">Reference proteome</keyword>
<evidence type="ECO:0000313" key="3">
    <source>
        <dbReference type="Proteomes" id="UP000287188"/>
    </source>
</evidence>
<keyword evidence="1" id="KW-0472">Membrane</keyword>
<evidence type="ECO:0000256" key="1">
    <source>
        <dbReference type="SAM" id="Phobius"/>
    </source>
</evidence>
<gene>
    <name evidence="2" type="ORF">KDK_50700</name>
</gene>
<name>A0A402AQI4_9CHLR</name>
<feature type="transmembrane region" description="Helical" evidence="1">
    <location>
        <begin position="6"/>
        <end position="29"/>
    </location>
</feature>
<protein>
    <submittedName>
        <fullName evidence="2">Uncharacterized protein</fullName>
    </submittedName>
</protein>
<keyword evidence="1" id="KW-1133">Transmembrane helix</keyword>
<proteinExistence type="predicted"/>
<keyword evidence="1" id="KW-0812">Transmembrane</keyword>
<dbReference type="RefSeq" id="WP_126552823.1">
    <property type="nucleotide sequence ID" value="NZ_BIFS01000001.1"/>
</dbReference>
<dbReference type="Proteomes" id="UP000287188">
    <property type="component" value="Unassembled WGS sequence"/>
</dbReference>
<accession>A0A402AQI4</accession>
<comment type="caution">
    <text evidence="2">The sequence shown here is derived from an EMBL/GenBank/DDBJ whole genome shotgun (WGS) entry which is preliminary data.</text>
</comment>